<protein>
    <recommendedName>
        <fullName evidence="5">Major facilitator superfamily (MFS) profile domain-containing protein</fullName>
    </recommendedName>
</protein>
<dbReference type="Proteomes" id="UP000886653">
    <property type="component" value="Unassembled WGS sequence"/>
</dbReference>
<evidence type="ECO:0000256" key="1">
    <source>
        <dbReference type="SAM" id="MobiDB-lite"/>
    </source>
</evidence>
<gene>
    <name evidence="3" type="ORF">CROQUDRAFT_55050</name>
</gene>
<keyword evidence="2" id="KW-0812">Transmembrane</keyword>
<dbReference type="Gene3D" id="1.20.1250.20">
    <property type="entry name" value="MFS general substrate transporter like domains"/>
    <property type="match status" value="1"/>
</dbReference>
<dbReference type="AlphaFoldDB" id="A0A9P6N5U7"/>
<keyword evidence="4" id="KW-1185">Reference proteome</keyword>
<keyword evidence="2" id="KW-0472">Membrane</keyword>
<sequence length="115" mass="12142">MALVMVLRSPSVMCYVCSIMLVKMLSPSSSAFGTINGMMQTCRAMAQAIGPIIGSSLFAISISSEILGGNLVWIILALISTVAQVCSFRISPDISRPKESSIVIGSDQSSDDEHA</sequence>
<proteinExistence type="predicted"/>
<keyword evidence="2" id="KW-1133">Transmembrane helix</keyword>
<dbReference type="OrthoDB" id="419616at2759"/>
<organism evidence="3 4">
    <name type="scientific">Cronartium quercuum f. sp. fusiforme G11</name>
    <dbReference type="NCBI Taxonomy" id="708437"/>
    <lineage>
        <taxon>Eukaryota</taxon>
        <taxon>Fungi</taxon>
        <taxon>Dikarya</taxon>
        <taxon>Basidiomycota</taxon>
        <taxon>Pucciniomycotina</taxon>
        <taxon>Pucciniomycetes</taxon>
        <taxon>Pucciniales</taxon>
        <taxon>Coleosporiaceae</taxon>
        <taxon>Cronartium</taxon>
    </lineage>
</organism>
<name>A0A9P6N5U7_9BASI</name>
<accession>A0A9P6N5U7</accession>
<evidence type="ECO:0000313" key="4">
    <source>
        <dbReference type="Proteomes" id="UP000886653"/>
    </source>
</evidence>
<evidence type="ECO:0000313" key="3">
    <source>
        <dbReference type="EMBL" id="KAG0139212.1"/>
    </source>
</evidence>
<dbReference type="InterPro" id="IPR036259">
    <property type="entry name" value="MFS_trans_sf"/>
</dbReference>
<feature type="transmembrane region" description="Helical" evidence="2">
    <location>
        <begin position="6"/>
        <end position="25"/>
    </location>
</feature>
<feature type="region of interest" description="Disordered" evidence="1">
    <location>
        <begin position="96"/>
        <end position="115"/>
    </location>
</feature>
<comment type="caution">
    <text evidence="3">The sequence shown here is derived from an EMBL/GenBank/DDBJ whole genome shotgun (WGS) entry which is preliminary data.</text>
</comment>
<evidence type="ECO:0008006" key="5">
    <source>
        <dbReference type="Google" id="ProtNLM"/>
    </source>
</evidence>
<dbReference type="EMBL" id="MU167705">
    <property type="protein sequence ID" value="KAG0139212.1"/>
    <property type="molecule type" value="Genomic_DNA"/>
</dbReference>
<feature type="transmembrane region" description="Helical" evidence="2">
    <location>
        <begin position="70"/>
        <end position="90"/>
    </location>
</feature>
<evidence type="ECO:0000256" key="2">
    <source>
        <dbReference type="SAM" id="Phobius"/>
    </source>
</evidence>
<dbReference type="SUPFAM" id="SSF103473">
    <property type="entry name" value="MFS general substrate transporter"/>
    <property type="match status" value="1"/>
</dbReference>
<reference evidence="3" key="1">
    <citation type="submission" date="2013-11" db="EMBL/GenBank/DDBJ databases">
        <title>Genome sequence of the fusiform rust pathogen reveals effectors for host alternation and coevolution with pine.</title>
        <authorList>
            <consortium name="DOE Joint Genome Institute"/>
            <person name="Smith K."/>
            <person name="Pendleton A."/>
            <person name="Kubisiak T."/>
            <person name="Anderson C."/>
            <person name="Salamov A."/>
            <person name="Aerts A."/>
            <person name="Riley R."/>
            <person name="Clum A."/>
            <person name="Lindquist E."/>
            <person name="Ence D."/>
            <person name="Campbell M."/>
            <person name="Kronenberg Z."/>
            <person name="Feau N."/>
            <person name="Dhillon B."/>
            <person name="Hamelin R."/>
            <person name="Burleigh J."/>
            <person name="Smith J."/>
            <person name="Yandell M."/>
            <person name="Nelson C."/>
            <person name="Grigoriev I."/>
            <person name="Davis J."/>
        </authorList>
    </citation>
    <scope>NUCLEOTIDE SEQUENCE</scope>
    <source>
        <strain evidence="3">G11</strain>
    </source>
</reference>